<comment type="caution">
    <text evidence="6">The sequence shown here is derived from an EMBL/GenBank/DDBJ whole genome shotgun (WGS) entry which is preliminary data.</text>
</comment>
<name>A0A511MJY8_9NOCA</name>
<dbReference type="Gene3D" id="3.20.20.80">
    <property type="entry name" value="Glycosidases"/>
    <property type="match status" value="2"/>
</dbReference>
<dbReference type="AlphaFoldDB" id="A0A511MJY8"/>
<dbReference type="InterPro" id="IPR017853">
    <property type="entry name" value="GH"/>
</dbReference>
<dbReference type="EMBL" id="BJXA01000043">
    <property type="protein sequence ID" value="GEM40934.1"/>
    <property type="molecule type" value="Genomic_DNA"/>
</dbReference>
<dbReference type="PANTHER" id="PTHR10353:SF36">
    <property type="entry name" value="LP05116P"/>
    <property type="match status" value="1"/>
</dbReference>
<keyword evidence="2 6" id="KW-0378">Hydrolase</keyword>
<evidence type="ECO:0000256" key="3">
    <source>
        <dbReference type="ARBA" id="ARBA00023295"/>
    </source>
</evidence>
<evidence type="ECO:0000256" key="2">
    <source>
        <dbReference type="ARBA" id="ARBA00022801"/>
    </source>
</evidence>
<evidence type="ECO:0000256" key="4">
    <source>
        <dbReference type="RuleBase" id="RU003690"/>
    </source>
</evidence>
<dbReference type="PANTHER" id="PTHR10353">
    <property type="entry name" value="GLYCOSYL HYDROLASE"/>
    <property type="match status" value="1"/>
</dbReference>
<feature type="signal peptide" evidence="5">
    <location>
        <begin position="1"/>
        <end position="25"/>
    </location>
</feature>
<dbReference type="PROSITE" id="PS51318">
    <property type="entry name" value="TAT"/>
    <property type="match status" value="1"/>
</dbReference>
<dbReference type="SUPFAM" id="SSF51445">
    <property type="entry name" value="(Trans)glycosidases"/>
    <property type="match status" value="1"/>
</dbReference>
<proteinExistence type="inferred from homology"/>
<evidence type="ECO:0000313" key="7">
    <source>
        <dbReference type="Proteomes" id="UP000321424"/>
    </source>
</evidence>
<keyword evidence="7" id="KW-1185">Reference proteome</keyword>
<sequence length="450" mass="49443">MPMSRFSRRTAFGLAVAGLAGTVLGRPPAAAGRPAPPTDLPPLGDEFLWGVACSGFQSEGHTPDSHQERLFTQHTALARFPNSVDFYTRYTADIALAAGLGVGVYGISIEWARLQPRPGEWDEAGFEFYDRVLDAMAANGIRPMLTLDHWVYPVWIAERGGWGDPGIVEAWLDNARTVVDRYAPRNPLWITVANPGAYLKFESRDTLPATGISPMASRLADVHNAIYDYIHLVQPSAQVTMSTNIAAGTIADATESLMLDKVIDRLDFVGLGTYLSFSLDTLPQLAEHTLTAPQDLNNPLTHAVQPESMYYALHYCARRFPGKPVYVVENGIVTRNGLREDGYSRADHLRDTVYWLQRAHADGIDVIGYTYWTLTDSFAWGSYTLRFGLYTVDVVTDPTLTRKPTDAVAAYRAITASGGVPGDYRPTRPPATCSFVDLPDSCTDPVTVPH</sequence>
<dbReference type="InterPro" id="IPR001360">
    <property type="entry name" value="Glyco_hydro_1"/>
</dbReference>
<accession>A0A511MJY8</accession>
<protein>
    <submittedName>
        <fullName evidence="6">Putative glycosyl hydrolase (Beta-glucosidase)</fullName>
    </submittedName>
</protein>
<keyword evidence="3" id="KW-0326">Glycosidase</keyword>
<evidence type="ECO:0000313" key="6">
    <source>
        <dbReference type="EMBL" id="GEM40934.1"/>
    </source>
</evidence>
<dbReference type="GO" id="GO:0005975">
    <property type="term" value="P:carbohydrate metabolic process"/>
    <property type="evidence" value="ECO:0007669"/>
    <property type="project" value="InterPro"/>
</dbReference>
<reference evidence="6 7" key="1">
    <citation type="submission" date="2019-07" db="EMBL/GenBank/DDBJ databases">
        <title>Whole genome shotgun sequence of Nocardia ninae NBRC 108245.</title>
        <authorList>
            <person name="Hosoyama A."/>
            <person name="Uohara A."/>
            <person name="Ohji S."/>
            <person name="Ichikawa N."/>
        </authorList>
    </citation>
    <scope>NUCLEOTIDE SEQUENCE [LARGE SCALE GENOMIC DNA]</scope>
    <source>
        <strain evidence="6 7">NBRC 108245</strain>
    </source>
</reference>
<dbReference type="GO" id="GO:0008422">
    <property type="term" value="F:beta-glucosidase activity"/>
    <property type="evidence" value="ECO:0007669"/>
    <property type="project" value="TreeGrafter"/>
</dbReference>
<dbReference type="InterPro" id="IPR006311">
    <property type="entry name" value="TAT_signal"/>
</dbReference>
<comment type="similarity">
    <text evidence="1 4">Belongs to the glycosyl hydrolase 1 family.</text>
</comment>
<feature type="chain" id="PRO_5038808598" evidence="5">
    <location>
        <begin position="26"/>
        <end position="450"/>
    </location>
</feature>
<dbReference type="Pfam" id="PF00232">
    <property type="entry name" value="Glyco_hydro_1"/>
    <property type="match status" value="2"/>
</dbReference>
<organism evidence="6 7">
    <name type="scientific">Nocardia ninae NBRC 108245</name>
    <dbReference type="NCBI Taxonomy" id="1210091"/>
    <lineage>
        <taxon>Bacteria</taxon>
        <taxon>Bacillati</taxon>
        <taxon>Actinomycetota</taxon>
        <taxon>Actinomycetes</taxon>
        <taxon>Mycobacteriales</taxon>
        <taxon>Nocardiaceae</taxon>
        <taxon>Nocardia</taxon>
    </lineage>
</organism>
<keyword evidence="5" id="KW-0732">Signal</keyword>
<dbReference type="PRINTS" id="PR00131">
    <property type="entry name" value="GLHYDRLASE1"/>
</dbReference>
<dbReference type="Proteomes" id="UP000321424">
    <property type="component" value="Unassembled WGS sequence"/>
</dbReference>
<evidence type="ECO:0000256" key="1">
    <source>
        <dbReference type="ARBA" id="ARBA00010838"/>
    </source>
</evidence>
<evidence type="ECO:0000256" key="5">
    <source>
        <dbReference type="SAM" id="SignalP"/>
    </source>
</evidence>
<gene>
    <name evidence="6" type="ORF">NN4_54530</name>
</gene>